<reference evidence="1 2" key="1">
    <citation type="submission" date="2023-08" db="EMBL/GenBank/DDBJ databases">
        <title>Black Yeasts Isolated from many extreme environments.</title>
        <authorList>
            <person name="Coleine C."/>
            <person name="Stajich J.E."/>
            <person name="Selbmann L."/>
        </authorList>
    </citation>
    <scope>NUCLEOTIDE SEQUENCE [LARGE SCALE GENOMIC DNA]</scope>
    <source>
        <strain evidence="1 2">CCFEE 5935</strain>
    </source>
</reference>
<dbReference type="EMBL" id="JAVRRT010000002">
    <property type="protein sequence ID" value="KAK5174016.1"/>
    <property type="molecule type" value="Genomic_DNA"/>
</dbReference>
<dbReference type="Proteomes" id="UP001337655">
    <property type="component" value="Unassembled WGS sequence"/>
</dbReference>
<organism evidence="1 2">
    <name type="scientific">Saxophila tyrrhenica</name>
    <dbReference type="NCBI Taxonomy" id="1690608"/>
    <lineage>
        <taxon>Eukaryota</taxon>
        <taxon>Fungi</taxon>
        <taxon>Dikarya</taxon>
        <taxon>Ascomycota</taxon>
        <taxon>Pezizomycotina</taxon>
        <taxon>Dothideomycetes</taxon>
        <taxon>Dothideomycetidae</taxon>
        <taxon>Mycosphaerellales</taxon>
        <taxon>Extremaceae</taxon>
        <taxon>Saxophila</taxon>
    </lineage>
</organism>
<comment type="caution">
    <text evidence="1">The sequence shown here is derived from an EMBL/GenBank/DDBJ whole genome shotgun (WGS) entry which is preliminary data.</text>
</comment>
<dbReference type="RefSeq" id="XP_064662685.1">
    <property type="nucleotide sequence ID" value="XM_064798358.1"/>
</dbReference>
<dbReference type="AlphaFoldDB" id="A0AAV9PJV2"/>
<protein>
    <recommendedName>
        <fullName evidence="3">Transposase</fullName>
    </recommendedName>
</protein>
<sequence>MPVHKIDLMSRKDKIIEWREEGVTRDGVLEPLKADGLKCSHSTLNQFLRDVDCYVQYRLTDQPGGYEAYRDRLIHYFQHNFTDAGIVEMLEKEGFSTSARTVRRIRISLGLMKRSANRKRPPPTTERAAISQPISLAQPTVAPRDVYETILYEGVSDEIIYEDS</sequence>
<proteinExistence type="predicted"/>
<evidence type="ECO:0008006" key="3">
    <source>
        <dbReference type="Google" id="ProtNLM"/>
    </source>
</evidence>
<gene>
    <name evidence="1" type="ORF">LTR77_001096</name>
</gene>
<evidence type="ECO:0000313" key="1">
    <source>
        <dbReference type="EMBL" id="KAK5174016.1"/>
    </source>
</evidence>
<accession>A0AAV9PJV2</accession>
<dbReference type="GeneID" id="89922444"/>
<keyword evidence="2" id="KW-1185">Reference proteome</keyword>
<name>A0AAV9PJV2_9PEZI</name>
<evidence type="ECO:0000313" key="2">
    <source>
        <dbReference type="Proteomes" id="UP001337655"/>
    </source>
</evidence>